<feature type="region of interest" description="Disordered" evidence="3">
    <location>
        <begin position="1029"/>
        <end position="1054"/>
    </location>
</feature>
<dbReference type="Proteomes" id="UP001168990">
    <property type="component" value="Unassembled WGS sequence"/>
</dbReference>
<dbReference type="GO" id="GO:0043325">
    <property type="term" value="F:phosphatidylinositol-3,4-bisphosphate binding"/>
    <property type="evidence" value="ECO:0007669"/>
    <property type="project" value="TreeGrafter"/>
</dbReference>
<dbReference type="PANTHER" id="PTHR46607">
    <property type="entry name" value="SEC14 DOMAIN AND SPECTRIN REPEAT-CONTAINING PROTEIN 1"/>
    <property type="match status" value="1"/>
</dbReference>
<feature type="coiled-coil region" evidence="2">
    <location>
        <begin position="169"/>
        <end position="203"/>
    </location>
</feature>
<evidence type="ECO:0000256" key="2">
    <source>
        <dbReference type="SAM" id="Coils"/>
    </source>
</evidence>
<organism evidence="5 6">
    <name type="scientific">Microctonus aethiopoides</name>
    <dbReference type="NCBI Taxonomy" id="144406"/>
    <lineage>
        <taxon>Eukaryota</taxon>
        <taxon>Metazoa</taxon>
        <taxon>Ecdysozoa</taxon>
        <taxon>Arthropoda</taxon>
        <taxon>Hexapoda</taxon>
        <taxon>Insecta</taxon>
        <taxon>Pterygota</taxon>
        <taxon>Neoptera</taxon>
        <taxon>Endopterygota</taxon>
        <taxon>Hymenoptera</taxon>
        <taxon>Apocrita</taxon>
        <taxon>Ichneumonoidea</taxon>
        <taxon>Braconidae</taxon>
        <taxon>Euphorinae</taxon>
        <taxon>Microctonus</taxon>
    </lineage>
</organism>
<dbReference type="EMBL" id="JAQQBS010000001">
    <property type="protein sequence ID" value="KAK0177711.1"/>
    <property type="molecule type" value="Genomic_DNA"/>
</dbReference>
<dbReference type="AlphaFoldDB" id="A0AA39FY18"/>
<sequence>MTESSLEVVDVLEALESKLAYLPGGRDREGRPILIVNIPPPDTRDNLIINIKLEKLLQYLLAIFNDETKQNGICLIVDARKGCWRVARSYIRRSINVVGKCAGRTIVIRTDGFWEKRVDNCTKSWKDGEPIYVPIARLNSYVDSTQMTSDLSGTKYYEHSDWIQTRLRVEEYEKNAKDLIDKLTELETKLNNFGQDHDRQEQEKMINVYWETGRELEDIARYINHSGRILASVMSIETSQDFQDMIHRIHDLLDAIELKQTEVENGWSKMAASLDLARELNDLEGGVAKVTNWILGPADSMLNCHCHVGFDVASSENLRREHEELELECRETYGRYAKLLHRIDSIPDDCLTEDLKSQRDFMDFVCRSFATRLERRRNVLITSQRFFRLVSEYFDKTSEVFDNMILGNRSCSFSEAEEKLNNLETSKNTLDGLLTELIKEGEKLSDVLSMPVKDALGRDVNVNYGEDISNIQDILDATNARKNIFNDSMELQKLTLKQIFLIHAYEKDAQQAVGWLSDLFGVLIQNHVEIGCNATEIQSQKKELQSFQETAQGTFDYGCQLLNGARVLRISCRLTLDINTTVFAQLRQAWQRLSSIGQEQLTRLRVCTVFHRSVDEHSSALNELIDTVQSTLLTPINSPVDESSDSSLSSKGECMREVLKNREKLLVDVGRTVRLGRLLRTRLKEPLHIQLRMFKPEDDVTLMAHKNLTAIEAISERLAEVTRLAEKLDAKLYEAGARTRVPKEHEGEKISVHPESSNSCAISPASFSSPVTVTQLSIDENRPANNEKIIEASPEIAEDIIEDINTEDYTTATECSVTPMPRSRSESFVTISECGDVMSDMCQFEADAALEEMQNIESSVSTNAPERIHEPEIMNKTSISNLKNMDINQNGIADVNKTSGTSIIETIEEKSGKVVKEVTEITTLRVSQDTKFGVASYEFTSNTLTENREEKKATGILDASCQYTNGYSNGYLDDTNKHCREEISISSVNAIPKTLENGYHSKQSTIVKDVAEYENHGILNMNEKAMSLQSRRNNDSGIEMTPKKNGHTDEDDDDEYEVELLKKLKLVSCTPGIITESSMVVHELQ</sequence>
<feature type="compositionally biased region" description="Polar residues" evidence="3">
    <location>
        <begin position="754"/>
        <end position="764"/>
    </location>
</feature>
<keyword evidence="1" id="KW-0677">Repeat</keyword>
<dbReference type="GO" id="GO:0080025">
    <property type="term" value="F:phosphatidylinositol-3,5-bisphosphate binding"/>
    <property type="evidence" value="ECO:0007669"/>
    <property type="project" value="TreeGrafter"/>
</dbReference>
<evidence type="ECO:0000313" key="5">
    <source>
        <dbReference type="EMBL" id="KAK0177711.1"/>
    </source>
</evidence>
<dbReference type="GO" id="GO:0005546">
    <property type="term" value="F:phosphatidylinositol-4,5-bisphosphate binding"/>
    <property type="evidence" value="ECO:0007669"/>
    <property type="project" value="TreeGrafter"/>
</dbReference>
<keyword evidence="6" id="KW-1185">Reference proteome</keyword>
<accession>A0AA39FY18</accession>
<dbReference type="GO" id="GO:0070273">
    <property type="term" value="F:phosphatidylinositol-4-phosphate binding"/>
    <property type="evidence" value="ECO:0007669"/>
    <property type="project" value="TreeGrafter"/>
</dbReference>
<dbReference type="GO" id="GO:0032266">
    <property type="term" value="F:phosphatidylinositol-3-phosphate binding"/>
    <property type="evidence" value="ECO:0007669"/>
    <property type="project" value="TreeGrafter"/>
</dbReference>
<name>A0AA39FY18_9HYME</name>
<dbReference type="InterPro" id="IPR056804">
    <property type="entry name" value="Spectrin_SESTD1"/>
</dbReference>
<dbReference type="GO" id="GO:0010314">
    <property type="term" value="F:phosphatidylinositol-5-phosphate binding"/>
    <property type="evidence" value="ECO:0007669"/>
    <property type="project" value="TreeGrafter"/>
</dbReference>
<comment type="caution">
    <text evidence="5">The sequence shown here is derived from an EMBL/GenBank/DDBJ whole genome shotgun (WGS) entry which is preliminary data.</text>
</comment>
<reference evidence="5" key="2">
    <citation type="submission" date="2023-03" db="EMBL/GenBank/DDBJ databases">
        <authorList>
            <person name="Inwood S.N."/>
            <person name="Skelly J.G."/>
            <person name="Guhlin J."/>
            <person name="Harrop T.W.R."/>
            <person name="Goldson S.G."/>
            <person name="Dearden P.K."/>
        </authorList>
    </citation>
    <scope>NUCLEOTIDE SEQUENCE</scope>
    <source>
        <strain evidence="5">Irish</strain>
        <tissue evidence="5">Whole body</tissue>
    </source>
</reference>
<protein>
    <recommendedName>
        <fullName evidence="4">SESTD1-like spectrin repeats region domain-containing protein</fullName>
    </recommendedName>
</protein>
<evidence type="ECO:0000259" key="4">
    <source>
        <dbReference type="Pfam" id="PF24915"/>
    </source>
</evidence>
<evidence type="ECO:0000313" key="6">
    <source>
        <dbReference type="Proteomes" id="UP001168990"/>
    </source>
</evidence>
<dbReference type="InterPro" id="IPR036865">
    <property type="entry name" value="CRAL-TRIO_dom_sf"/>
</dbReference>
<proteinExistence type="predicted"/>
<keyword evidence="2" id="KW-0175">Coiled coil</keyword>
<dbReference type="SUPFAM" id="SSF52087">
    <property type="entry name" value="CRAL/TRIO domain"/>
    <property type="match status" value="1"/>
</dbReference>
<dbReference type="PANTHER" id="PTHR46607:SF1">
    <property type="entry name" value="SEC14 DOMAIN AND SPECTRIN REPEAT-CONTAINING PROTEIN 1"/>
    <property type="match status" value="1"/>
</dbReference>
<feature type="region of interest" description="Disordered" evidence="3">
    <location>
        <begin position="744"/>
        <end position="764"/>
    </location>
</feature>
<dbReference type="SUPFAM" id="SSF46966">
    <property type="entry name" value="Spectrin repeat"/>
    <property type="match status" value="1"/>
</dbReference>
<evidence type="ECO:0000256" key="3">
    <source>
        <dbReference type="SAM" id="MobiDB-lite"/>
    </source>
</evidence>
<dbReference type="Gene3D" id="1.20.58.60">
    <property type="match status" value="2"/>
</dbReference>
<feature type="domain" description="SESTD1-like spectrin repeats region" evidence="4">
    <location>
        <begin position="381"/>
        <end position="483"/>
    </location>
</feature>
<gene>
    <name evidence="5" type="ORF">PV328_001735</name>
</gene>
<evidence type="ECO:0000256" key="1">
    <source>
        <dbReference type="ARBA" id="ARBA00022737"/>
    </source>
</evidence>
<reference evidence="5" key="1">
    <citation type="journal article" date="2023" name="bioRxiv">
        <title>Scaffold-level genome assemblies of two parasitoid biocontrol wasps reveal the parthenogenesis mechanism and an associated novel virus.</title>
        <authorList>
            <person name="Inwood S."/>
            <person name="Skelly J."/>
            <person name="Guhlin J."/>
            <person name="Harrop T."/>
            <person name="Goldson S."/>
            <person name="Dearden P."/>
        </authorList>
    </citation>
    <scope>NUCLEOTIDE SEQUENCE</scope>
    <source>
        <strain evidence="5">Irish</strain>
        <tissue evidence="5">Whole body</tissue>
    </source>
</reference>
<dbReference type="Pfam" id="PF24915">
    <property type="entry name" value="Spectrin_SESTD1"/>
    <property type="match status" value="1"/>
</dbReference>
<dbReference type="Gene3D" id="3.40.525.10">
    <property type="entry name" value="CRAL-TRIO lipid binding domain"/>
    <property type="match status" value="1"/>
</dbReference>